<dbReference type="InterPro" id="IPR036514">
    <property type="entry name" value="SGNH_hydro_sf"/>
</dbReference>
<feature type="non-terminal residue" evidence="1">
    <location>
        <position position="1"/>
    </location>
</feature>
<organism evidence="1 2">
    <name type="scientific">Klebsiella michiganensis</name>
    <dbReference type="NCBI Taxonomy" id="1134687"/>
    <lineage>
        <taxon>Bacteria</taxon>
        <taxon>Pseudomonadati</taxon>
        <taxon>Pseudomonadota</taxon>
        <taxon>Gammaproteobacteria</taxon>
        <taxon>Enterobacterales</taxon>
        <taxon>Enterobacteriaceae</taxon>
        <taxon>Klebsiella/Raoultella group</taxon>
        <taxon>Klebsiella</taxon>
    </lineage>
</organism>
<protein>
    <recommendedName>
        <fullName evidence="3">SGNH hydrolase-type esterase domain-containing protein</fullName>
    </recommendedName>
</protein>
<dbReference type="GO" id="GO:0016788">
    <property type="term" value="F:hydrolase activity, acting on ester bonds"/>
    <property type="evidence" value="ECO:0007669"/>
    <property type="project" value="UniProtKB-ARBA"/>
</dbReference>
<dbReference type="Gene3D" id="3.40.50.1110">
    <property type="entry name" value="SGNH hydrolase"/>
    <property type="match status" value="1"/>
</dbReference>
<dbReference type="RefSeq" id="WP_311124005.1">
    <property type="nucleotide sequence ID" value="NZ_JAQSKY010000039.1"/>
</dbReference>
<sequence length="202" mass="22708">TRALSHSVDIKQSFIDNYDSKWKALVTGGPASLSDTDKANILSYSYANRLSGNLDSDLFVIDHGINDYLWIQERGGDVASLLTPAVDTRNINTFYGGINTVIDYILSQNPRARILVIGFYENELRPQVSQIQLKSAQLWEYQIVKLWEKTGWSQQVLTGTDGAGKTITQYWMPDNLHPHSDTTGKANTLLANILEMEIRSVR</sequence>
<reference evidence="1" key="2">
    <citation type="submission" date="2023-01" db="EMBL/GenBank/DDBJ databases">
        <authorList>
            <person name="Du H."/>
            <person name="Wan W."/>
        </authorList>
    </citation>
    <scope>NUCLEOTIDE SEQUENCE</scope>
    <source>
        <strain evidence="1">HD1688</strain>
    </source>
</reference>
<evidence type="ECO:0000313" key="1">
    <source>
        <dbReference type="EMBL" id="MDS7903258.1"/>
    </source>
</evidence>
<gene>
    <name evidence="1" type="ORF">PTQ40_30345</name>
</gene>
<dbReference type="Proteomes" id="UP001249822">
    <property type="component" value="Unassembled WGS sequence"/>
</dbReference>
<evidence type="ECO:0000313" key="2">
    <source>
        <dbReference type="Proteomes" id="UP001249822"/>
    </source>
</evidence>
<reference evidence="1" key="1">
    <citation type="journal article" date="2023" name="Front. Microbiol.">
        <title>Genomic characterization of carbapenem-resistant Klebsiella oxytoca complex in China: a multi-center study.</title>
        <authorList>
            <person name="Wan W."/>
            <person name="Yang X."/>
            <person name="Yu H."/>
            <person name="Wang M."/>
            <person name="Jia W."/>
            <person name="Huang B."/>
            <person name="Qu F."/>
            <person name="Shan B."/>
            <person name="Tang Y.W."/>
            <person name="Chen L."/>
            <person name="Du H."/>
        </authorList>
    </citation>
    <scope>NUCLEOTIDE SEQUENCE</scope>
    <source>
        <strain evidence="1">HD1688</strain>
    </source>
</reference>
<accession>A0AB35Q6Q2</accession>
<comment type="caution">
    <text evidence="1">The sequence shown here is derived from an EMBL/GenBank/DDBJ whole genome shotgun (WGS) entry which is preliminary data.</text>
</comment>
<name>A0AB35Q6Q2_9ENTR</name>
<dbReference type="AlphaFoldDB" id="A0AB35Q6Q2"/>
<dbReference type="EMBL" id="JAQSKY010000039">
    <property type="protein sequence ID" value="MDS7903258.1"/>
    <property type="molecule type" value="Genomic_DNA"/>
</dbReference>
<evidence type="ECO:0008006" key="3">
    <source>
        <dbReference type="Google" id="ProtNLM"/>
    </source>
</evidence>
<proteinExistence type="predicted"/>
<dbReference type="SUPFAM" id="SSF52266">
    <property type="entry name" value="SGNH hydrolase"/>
    <property type="match status" value="1"/>
</dbReference>